<dbReference type="EMBL" id="JALJOT010000012">
    <property type="protein sequence ID" value="KAK9904883.1"/>
    <property type="molecule type" value="Genomic_DNA"/>
</dbReference>
<protein>
    <submittedName>
        <fullName evidence="1">Uncharacterized protein</fullName>
    </submittedName>
</protein>
<dbReference type="Proteomes" id="UP001491310">
    <property type="component" value="Unassembled WGS sequence"/>
</dbReference>
<name>A0ABR2YGI8_9CHLO</name>
<proteinExistence type="predicted"/>
<reference evidence="1 2" key="1">
    <citation type="journal article" date="2024" name="Nat. Commun.">
        <title>Phylogenomics reveals the evolutionary origins of lichenization in chlorophyte algae.</title>
        <authorList>
            <person name="Puginier C."/>
            <person name="Libourel C."/>
            <person name="Otte J."/>
            <person name="Skaloud P."/>
            <person name="Haon M."/>
            <person name="Grisel S."/>
            <person name="Petersen M."/>
            <person name="Berrin J.G."/>
            <person name="Delaux P.M."/>
            <person name="Dal Grande F."/>
            <person name="Keller J."/>
        </authorList>
    </citation>
    <scope>NUCLEOTIDE SEQUENCE [LARGE SCALE GENOMIC DNA]</scope>
    <source>
        <strain evidence="1 2">SAG 216-7</strain>
    </source>
</reference>
<evidence type="ECO:0000313" key="1">
    <source>
        <dbReference type="EMBL" id="KAK9904883.1"/>
    </source>
</evidence>
<comment type="caution">
    <text evidence="1">The sequence shown here is derived from an EMBL/GenBank/DDBJ whole genome shotgun (WGS) entry which is preliminary data.</text>
</comment>
<accession>A0ABR2YGI8</accession>
<sequence length="210" mass="22780">MIADAFPQRPCSHIEGHVGELFRTSFFNLPEHTIQAVREVDTLSLLDLTGLKNGTSQGISGPVAAKLLASLHDNPHSINVQAASQSSTELLSRFLPHALLKQPIQKTRFQAHESSSRGIEGFILPPMMLDPLEPEDLVAVSVERSGMISDSNIVELQRLRRILEGKDPMGDMPGMSRMGSRLGSTMSSVNLMRGSVMAQSRLASVRVAAA</sequence>
<keyword evidence="2" id="KW-1185">Reference proteome</keyword>
<evidence type="ECO:0000313" key="2">
    <source>
        <dbReference type="Proteomes" id="UP001491310"/>
    </source>
</evidence>
<gene>
    <name evidence="1" type="ORF">WJX75_004784</name>
</gene>
<organism evidence="1 2">
    <name type="scientific">Coccomyxa subellipsoidea</name>
    <dbReference type="NCBI Taxonomy" id="248742"/>
    <lineage>
        <taxon>Eukaryota</taxon>
        <taxon>Viridiplantae</taxon>
        <taxon>Chlorophyta</taxon>
        <taxon>core chlorophytes</taxon>
        <taxon>Trebouxiophyceae</taxon>
        <taxon>Trebouxiophyceae incertae sedis</taxon>
        <taxon>Coccomyxaceae</taxon>
        <taxon>Coccomyxa</taxon>
    </lineage>
</organism>